<accession>A0A6L9Y1L8</accession>
<keyword evidence="4" id="KW-0804">Transcription</keyword>
<dbReference type="Gene3D" id="3.40.190.290">
    <property type="match status" value="1"/>
</dbReference>
<name>A0A6L9Y1L8_9MICO</name>
<keyword evidence="3" id="KW-0238">DNA-binding</keyword>
<dbReference type="SUPFAM" id="SSF53850">
    <property type="entry name" value="Periplasmic binding protein-like II"/>
    <property type="match status" value="1"/>
</dbReference>
<reference evidence="7 8" key="1">
    <citation type="journal article" date="2014" name="J. Microbiol.">
        <title>Diaminobutyricibacter tongyongensis gen. nov., sp. nov. and Homoserinibacter gongjuensis gen. nov., sp. nov. belong to the family Microbacteriaceae.</title>
        <authorList>
            <person name="Kim S.J."/>
            <person name="Ahn J.H."/>
            <person name="Weon H.Y."/>
            <person name="Hamada M."/>
            <person name="Suzuki K."/>
            <person name="Kwon S.W."/>
        </authorList>
    </citation>
    <scope>NUCLEOTIDE SEQUENCE [LARGE SCALE GENOMIC DNA]</scope>
    <source>
        <strain evidence="7 8">NBRC 108724</strain>
    </source>
</reference>
<dbReference type="GO" id="GO:0003700">
    <property type="term" value="F:DNA-binding transcription factor activity"/>
    <property type="evidence" value="ECO:0007669"/>
    <property type="project" value="TreeGrafter"/>
</dbReference>
<dbReference type="GO" id="GO:0003677">
    <property type="term" value="F:DNA binding"/>
    <property type="evidence" value="ECO:0007669"/>
    <property type="project" value="UniProtKB-KW"/>
</dbReference>
<feature type="compositionally biased region" description="Basic and acidic residues" evidence="5">
    <location>
        <begin position="192"/>
        <end position="209"/>
    </location>
</feature>
<sequence>MAPGTFTIAFPLGVTVGKWTRVFEERHPDVDLSVVRERPDELRVRLDLGEVDLAFVRLPLDTEGLHVIPLYAENVVAAMNHEHVLTLEKKLHMADLDGETIIDPGAGEEWDETFMRRVAAGDGIGVVPQSVAKALRRRDVVALPLEDADPAEVALAWPRESENAWVDEFIGIVRGRTAHSSRNPEVAAAEAADARQKDAAKGRTGDKPRTGVRSGSKSSRGGKGAPRKGRR</sequence>
<feature type="domain" description="LysR substrate-binding" evidence="6">
    <location>
        <begin position="4"/>
        <end position="112"/>
    </location>
</feature>
<dbReference type="AlphaFoldDB" id="A0A6L9Y1L8"/>
<dbReference type="Gene3D" id="3.40.190.10">
    <property type="entry name" value="Periplasmic binding protein-like II"/>
    <property type="match status" value="2"/>
</dbReference>
<feature type="region of interest" description="Disordered" evidence="5">
    <location>
        <begin position="178"/>
        <end position="231"/>
    </location>
</feature>
<evidence type="ECO:0000256" key="1">
    <source>
        <dbReference type="ARBA" id="ARBA00009437"/>
    </source>
</evidence>
<feature type="domain" description="LysR substrate-binding" evidence="6">
    <location>
        <begin position="113"/>
        <end position="175"/>
    </location>
</feature>
<dbReference type="Pfam" id="PF03466">
    <property type="entry name" value="LysR_substrate"/>
    <property type="match status" value="2"/>
</dbReference>
<evidence type="ECO:0000256" key="4">
    <source>
        <dbReference type="ARBA" id="ARBA00023163"/>
    </source>
</evidence>
<evidence type="ECO:0000256" key="5">
    <source>
        <dbReference type="SAM" id="MobiDB-lite"/>
    </source>
</evidence>
<comment type="caution">
    <text evidence="7">The sequence shown here is derived from an EMBL/GenBank/DDBJ whole genome shotgun (WGS) entry which is preliminary data.</text>
</comment>
<dbReference type="RefSeq" id="WP_163290921.1">
    <property type="nucleotide sequence ID" value="NZ_JAAGWY010000004.1"/>
</dbReference>
<dbReference type="Proteomes" id="UP000474967">
    <property type="component" value="Unassembled WGS sequence"/>
</dbReference>
<comment type="similarity">
    <text evidence="1">Belongs to the LysR transcriptional regulatory family.</text>
</comment>
<dbReference type="PANTHER" id="PTHR30346">
    <property type="entry name" value="TRANSCRIPTIONAL DUAL REGULATOR HCAR-RELATED"/>
    <property type="match status" value="1"/>
</dbReference>
<gene>
    <name evidence="7" type="ORF">G3T36_16520</name>
</gene>
<dbReference type="PANTHER" id="PTHR30346:SF0">
    <property type="entry name" value="HCA OPERON TRANSCRIPTIONAL ACTIVATOR HCAR"/>
    <property type="match status" value="1"/>
</dbReference>
<keyword evidence="8" id="KW-1185">Reference proteome</keyword>
<dbReference type="CDD" id="cd05466">
    <property type="entry name" value="PBP2_LTTR_substrate"/>
    <property type="match status" value="1"/>
</dbReference>
<dbReference type="EMBL" id="JAAGWY010000004">
    <property type="protein sequence ID" value="NEN07466.1"/>
    <property type="molecule type" value="Genomic_DNA"/>
</dbReference>
<evidence type="ECO:0000256" key="3">
    <source>
        <dbReference type="ARBA" id="ARBA00023125"/>
    </source>
</evidence>
<evidence type="ECO:0000256" key="2">
    <source>
        <dbReference type="ARBA" id="ARBA00023015"/>
    </source>
</evidence>
<evidence type="ECO:0000259" key="6">
    <source>
        <dbReference type="Pfam" id="PF03466"/>
    </source>
</evidence>
<dbReference type="InterPro" id="IPR005119">
    <property type="entry name" value="LysR_subst-bd"/>
</dbReference>
<protein>
    <submittedName>
        <fullName evidence="7">LysR family transcriptional regulator substrate-binding protein</fullName>
    </submittedName>
</protein>
<organism evidence="7 8">
    <name type="scientific">Leifsonia tongyongensis</name>
    <dbReference type="NCBI Taxonomy" id="1268043"/>
    <lineage>
        <taxon>Bacteria</taxon>
        <taxon>Bacillati</taxon>
        <taxon>Actinomycetota</taxon>
        <taxon>Actinomycetes</taxon>
        <taxon>Micrococcales</taxon>
        <taxon>Microbacteriaceae</taxon>
        <taxon>Leifsonia</taxon>
    </lineage>
</organism>
<dbReference type="GO" id="GO:0032993">
    <property type="term" value="C:protein-DNA complex"/>
    <property type="evidence" value="ECO:0007669"/>
    <property type="project" value="TreeGrafter"/>
</dbReference>
<keyword evidence="2" id="KW-0805">Transcription regulation</keyword>
<evidence type="ECO:0000313" key="8">
    <source>
        <dbReference type="Proteomes" id="UP000474967"/>
    </source>
</evidence>
<proteinExistence type="inferred from homology"/>
<evidence type="ECO:0000313" key="7">
    <source>
        <dbReference type="EMBL" id="NEN07466.1"/>
    </source>
</evidence>